<dbReference type="Gene3D" id="3.90.180.10">
    <property type="entry name" value="Medium-chain alcohol dehydrogenases, catalytic domain"/>
    <property type="match status" value="1"/>
</dbReference>
<accession>A0A927N4U5</accession>
<comment type="similarity">
    <text evidence="2">Belongs to the zinc-containing alcohol dehydrogenase family.</text>
</comment>
<keyword evidence="9" id="KW-1185">Reference proteome</keyword>
<evidence type="ECO:0000259" key="7">
    <source>
        <dbReference type="SMART" id="SM00829"/>
    </source>
</evidence>
<keyword evidence="4" id="KW-0862">Zinc</keyword>
<proteinExistence type="inferred from homology"/>
<dbReference type="InterPro" id="IPR013149">
    <property type="entry name" value="ADH-like_C"/>
</dbReference>
<dbReference type="EMBL" id="JADBEM010000001">
    <property type="protein sequence ID" value="MBE1608967.1"/>
    <property type="molecule type" value="Genomic_DNA"/>
</dbReference>
<dbReference type="Gene3D" id="3.40.50.720">
    <property type="entry name" value="NAD(P)-binding Rossmann-like Domain"/>
    <property type="match status" value="1"/>
</dbReference>
<evidence type="ECO:0000256" key="2">
    <source>
        <dbReference type="ARBA" id="ARBA00008072"/>
    </source>
</evidence>
<organism evidence="8 9">
    <name type="scientific">Actinopolymorpha pittospori</name>
    <dbReference type="NCBI Taxonomy" id="648752"/>
    <lineage>
        <taxon>Bacteria</taxon>
        <taxon>Bacillati</taxon>
        <taxon>Actinomycetota</taxon>
        <taxon>Actinomycetes</taxon>
        <taxon>Propionibacteriales</taxon>
        <taxon>Actinopolymorphaceae</taxon>
        <taxon>Actinopolymorpha</taxon>
    </lineage>
</organism>
<dbReference type="Proteomes" id="UP000638648">
    <property type="component" value="Unassembled WGS sequence"/>
</dbReference>
<evidence type="ECO:0000313" key="9">
    <source>
        <dbReference type="Proteomes" id="UP000638648"/>
    </source>
</evidence>
<comment type="cofactor">
    <cofactor evidence="1">
        <name>Zn(2+)</name>
        <dbReference type="ChEBI" id="CHEBI:29105"/>
    </cofactor>
</comment>
<dbReference type="GO" id="GO:0016491">
    <property type="term" value="F:oxidoreductase activity"/>
    <property type="evidence" value="ECO:0007669"/>
    <property type="project" value="UniProtKB-KW"/>
</dbReference>
<dbReference type="PANTHER" id="PTHR43350">
    <property type="entry name" value="NAD-DEPENDENT ALCOHOL DEHYDROGENASE"/>
    <property type="match status" value="1"/>
</dbReference>
<dbReference type="InterPro" id="IPR020843">
    <property type="entry name" value="ER"/>
</dbReference>
<feature type="domain" description="Enoyl reductase (ER)" evidence="7">
    <location>
        <begin position="43"/>
        <end position="328"/>
    </location>
</feature>
<dbReference type="AlphaFoldDB" id="A0A927N4U5"/>
<dbReference type="GO" id="GO:0046872">
    <property type="term" value="F:metal ion binding"/>
    <property type="evidence" value="ECO:0007669"/>
    <property type="project" value="UniProtKB-KW"/>
</dbReference>
<dbReference type="PANTHER" id="PTHR43350:SF19">
    <property type="entry name" value="D-GULOSIDE 3-DEHYDROGENASE"/>
    <property type="match status" value="1"/>
</dbReference>
<dbReference type="CDD" id="cd05188">
    <property type="entry name" value="MDR"/>
    <property type="match status" value="1"/>
</dbReference>
<dbReference type="RefSeq" id="WP_192752639.1">
    <property type="nucleotide sequence ID" value="NZ_JADBEM010000001.1"/>
</dbReference>
<dbReference type="InterPro" id="IPR013154">
    <property type="entry name" value="ADH-like_N"/>
</dbReference>
<dbReference type="SMART" id="SM00829">
    <property type="entry name" value="PKS_ER"/>
    <property type="match status" value="1"/>
</dbReference>
<evidence type="ECO:0000313" key="8">
    <source>
        <dbReference type="EMBL" id="MBE1608967.1"/>
    </source>
</evidence>
<keyword evidence="3" id="KW-0479">Metal-binding</keyword>
<dbReference type="SUPFAM" id="SSF50129">
    <property type="entry name" value="GroES-like"/>
    <property type="match status" value="1"/>
</dbReference>
<keyword evidence="5" id="KW-0560">Oxidoreductase</keyword>
<evidence type="ECO:0000256" key="6">
    <source>
        <dbReference type="SAM" id="MobiDB-lite"/>
    </source>
</evidence>
<evidence type="ECO:0000256" key="3">
    <source>
        <dbReference type="ARBA" id="ARBA00022723"/>
    </source>
</evidence>
<dbReference type="InterPro" id="IPR036291">
    <property type="entry name" value="NAD(P)-bd_dom_sf"/>
</dbReference>
<dbReference type="Pfam" id="PF08240">
    <property type="entry name" value="ADH_N"/>
    <property type="match status" value="1"/>
</dbReference>
<dbReference type="InterPro" id="IPR011032">
    <property type="entry name" value="GroES-like_sf"/>
</dbReference>
<dbReference type="Pfam" id="PF00107">
    <property type="entry name" value="ADH_zinc_N"/>
    <property type="match status" value="1"/>
</dbReference>
<gene>
    <name evidence="8" type="ORF">HEB94_005815</name>
</gene>
<name>A0A927N4U5_9ACTN</name>
<dbReference type="SUPFAM" id="SSF51735">
    <property type="entry name" value="NAD(P)-binding Rossmann-fold domains"/>
    <property type="match status" value="1"/>
</dbReference>
<evidence type="ECO:0000256" key="4">
    <source>
        <dbReference type="ARBA" id="ARBA00022833"/>
    </source>
</evidence>
<evidence type="ECO:0000256" key="5">
    <source>
        <dbReference type="ARBA" id="ARBA00023002"/>
    </source>
</evidence>
<protein>
    <submittedName>
        <fullName evidence="8">2-desacetyl-2-hydroxyethyl bacteriochlorophyllide A dehydrogenase</fullName>
    </submittedName>
</protein>
<comment type="caution">
    <text evidence="8">The sequence shown here is derived from an EMBL/GenBank/DDBJ whole genome shotgun (WGS) entry which is preliminary data.</text>
</comment>
<sequence>MSRQSSPSLSDEVAGPLSRKERAVTLQESEDARQLVGKALVARDNGRFAIEDVLTAPMTSNTIGVRTRWSGISFGTEFAVLSKKLDWGPFPLTTGYMAAGVVTHIGSDVTGFSIGDRVYCRRNQQLVTPDGESVNCASGLHSSVAVLDPTGTHGADHIPDGVPDDLASMFVLPAVGLTGVNQAGVGVGDTVVVIGVGPIGLAVVAAAVARGARVLAVDLRPETLDVAMRLGAHEVVNAQEANVAEHVRVKLGQDGVDFVFESTGRHDSIDLGISLLREFGCFVWQGNYGEGPVSFDFLAAHGRRIRMVFPCDDGYRPARQSVMTSMKHGWLKWELTMTDHVEAADTPGFYSRILERGLGSVMGATVHWSDE</sequence>
<feature type="region of interest" description="Disordered" evidence="6">
    <location>
        <begin position="1"/>
        <end position="23"/>
    </location>
</feature>
<evidence type="ECO:0000256" key="1">
    <source>
        <dbReference type="ARBA" id="ARBA00001947"/>
    </source>
</evidence>
<reference evidence="8" key="1">
    <citation type="submission" date="2020-10" db="EMBL/GenBank/DDBJ databases">
        <title>Sequencing the genomes of 1000 actinobacteria strains.</title>
        <authorList>
            <person name="Klenk H.-P."/>
        </authorList>
    </citation>
    <scope>NUCLEOTIDE SEQUENCE</scope>
    <source>
        <strain evidence="8">DSM 45354</strain>
    </source>
</reference>